<dbReference type="InterPro" id="IPR023796">
    <property type="entry name" value="Serpin_dom"/>
</dbReference>
<dbReference type="Proteomes" id="UP000429958">
    <property type="component" value="Unassembled WGS sequence"/>
</dbReference>
<dbReference type="RefSeq" id="WP_278853441.1">
    <property type="nucleotide sequence ID" value="NZ_VUMD01000004.1"/>
</dbReference>
<dbReference type="Pfam" id="PF00079">
    <property type="entry name" value="Serpin"/>
    <property type="match status" value="1"/>
</dbReference>
<sequence length="119" mass="12942">MTGVDPYTAYGDFAVELFRQSRTEGENTLLSPLFVAMALGMTANGATGETLDEFAALFGMDSAALNALRAQMFTGYRKLGGSTESTLANSLWYDRPFVYGIVDMETEALLFLGTAERLE</sequence>
<evidence type="ECO:0000313" key="3">
    <source>
        <dbReference type="Proteomes" id="UP000429958"/>
    </source>
</evidence>
<organism evidence="2 3">
    <name type="scientific">Clostridium porci</name>
    <dbReference type="NCBI Taxonomy" id="2605778"/>
    <lineage>
        <taxon>Bacteria</taxon>
        <taxon>Bacillati</taxon>
        <taxon>Bacillota</taxon>
        <taxon>Clostridia</taxon>
        <taxon>Eubacteriales</taxon>
        <taxon>Clostridiaceae</taxon>
        <taxon>Clostridium</taxon>
    </lineage>
</organism>
<protein>
    <submittedName>
        <fullName evidence="2">Serpin family protein</fullName>
    </submittedName>
</protein>
<dbReference type="InterPro" id="IPR042178">
    <property type="entry name" value="Serpin_sf_1"/>
</dbReference>
<feature type="domain" description="Serpin" evidence="1">
    <location>
        <begin position="9"/>
        <end position="94"/>
    </location>
</feature>
<dbReference type="AlphaFoldDB" id="A0A7X2NK27"/>
<evidence type="ECO:0000259" key="1">
    <source>
        <dbReference type="Pfam" id="PF00079"/>
    </source>
</evidence>
<dbReference type="EMBL" id="VUMD01000004">
    <property type="protein sequence ID" value="MSS36156.1"/>
    <property type="molecule type" value="Genomic_DNA"/>
</dbReference>
<dbReference type="SUPFAM" id="SSF56574">
    <property type="entry name" value="Serpins"/>
    <property type="match status" value="1"/>
</dbReference>
<keyword evidence="3" id="KW-1185">Reference proteome</keyword>
<accession>A0A7X2NK27</accession>
<gene>
    <name evidence="2" type="ORF">FYJ39_06110</name>
</gene>
<evidence type="ECO:0000313" key="2">
    <source>
        <dbReference type="EMBL" id="MSS36156.1"/>
    </source>
</evidence>
<comment type="caution">
    <text evidence="2">The sequence shown here is derived from an EMBL/GenBank/DDBJ whole genome shotgun (WGS) entry which is preliminary data.</text>
</comment>
<name>A0A7X2NK27_9CLOT</name>
<reference evidence="2 3" key="1">
    <citation type="submission" date="2019-08" db="EMBL/GenBank/DDBJ databases">
        <title>In-depth cultivation of the pig gut microbiome towards novel bacterial diversity and tailored functional studies.</title>
        <authorList>
            <person name="Wylensek D."/>
            <person name="Hitch T.C.A."/>
            <person name="Clavel T."/>
        </authorList>
    </citation>
    <scope>NUCLEOTIDE SEQUENCE [LARGE SCALE GENOMIC DNA]</scope>
    <source>
        <strain evidence="2 3">WCA-389-WT-23D1</strain>
    </source>
</reference>
<dbReference type="InterPro" id="IPR036186">
    <property type="entry name" value="Serpin_sf"/>
</dbReference>
<proteinExistence type="predicted"/>
<dbReference type="Gene3D" id="3.30.497.10">
    <property type="entry name" value="Antithrombin, subunit I, domain 2"/>
    <property type="match status" value="1"/>
</dbReference>